<reference evidence="6 7" key="1">
    <citation type="submission" date="2012-10" db="EMBL/GenBank/DDBJ databases">
        <title>Genome sequencing and analysis of entomopathogenic fungi Beauveria bassiana D1-5.</title>
        <authorList>
            <person name="Li Q."/>
            <person name="Wang L."/>
            <person name="Zhang Z."/>
            <person name="Wang Q."/>
            <person name="Ren J."/>
            <person name="Wang M."/>
            <person name="Xu W."/>
            <person name="Wang J."/>
            <person name="Lu Y."/>
            <person name="Du Q."/>
            <person name="Sun Z."/>
        </authorList>
    </citation>
    <scope>NUCLEOTIDE SEQUENCE [LARGE SCALE GENOMIC DNA]</scope>
    <source>
        <strain evidence="6 7">D1-5</strain>
    </source>
</reference>
<sequence length="250" mass="25332">MMKLLDGKVAVITGASTGIGRAVAILFAHHGASLILNARSRTPLDELAVQLRSAGSDARVFAGDAGEEKTHTAIAALAAEAFGGIDIAVNNAGTTGAIRPLADITPDEWQHTLAVNLTAGYLGARSQVPLMLKRGGGSLIFISSFVGTSVGLPGMAAYAAAKAGLMGLVKGLTADYADQGIRANALLPGGTETRMAGDEHQRAWAAGLHAVKRLAQPEEIASAALFLASNMSSFVAGSALFADGGNAAVK</sequence>
<protein>
    <submittedName>
        <fullName evidence="6">Putative oxidoreductase yxbG</fullName>
    </submittedName>
</protein>
<dbReference type="PRINTS" id="PR00080">
    <property type="entry name" value="SDRFAMILY"/>
</dbReference>
<dbReference type="PANTHER" id="PTHR42760:SF133">
    <property type="entry name" value="3-OXOACYL-[ACYL-CARRIER-PROTEIN] REDUCTASE"/>
    <property type="match status" value="1"/>
</dbReference>
<keyword evidence="4" id="KW-0812">Transmembrane</keyword>
<feature type="transmembrane region" description="Helical" evidence="4">
    <location>
        <begin position="220"/>
        <end position="242"/>
    </location>
</feature>
<dbReference type="Proteomes" id="UP000030106">
    <property type="component" value="Unassembled WGS sequence"/>
</dbReference>
<accession>A0A0A2VZK5</accession>
<feature type="domain" description="Ketoreductase" evidence="5">
    <location>
        <begin position="8"/>
        <end position="191"/>
    </location>
</feature>
<dbReference type="STRING" id="1245745.A0A0A2VZK5"/>
<evidence type="ECO:0000256" key="1">
    <source>
        <dbReference type="ARBA" id="ARBA00006484"/>
    </source>
</evidence>
<dbReference type="EMBL" id="ANFO01000059">
    <property type="protein sequence ID" value="KGQ13083.1"/>
    <property type="molecule type" value="Genomic_DNA"/>
</dbReference>
<evidence type="ECO:0000256" key="2">
    <source>
        <dbReference type="ARBA" id="ARBA00022857"/>
    </source>
</evidence>
<keyword evidence="3" id="KW-0560">Oxidoreductase</keyword>
<dbReference type="CDD" id="cd05233">
    <property type="entry name" value="SDR_c"/>
    <property type="match status" value="1"/>
</dbReference>
<gene>
    <name evidence="6" type="ORF">BBAD15_g1165</name>
</gene>
<dbReference type="InterPro" id="IPR036291">
    <property type="entry name" value="NAD(P)-bd_dom_sf"/>
</dbReference>
<dbReference type="Pfam" id="PF13561">
    <property type="entry name" value="adh_short_C2"/>
    <property type="match status" value="1"/>
</dbReference>
<evidence type="ECO:0000313" key="7">
    <source>
        <dbReference type="Proteomes" id="UP000030106"/>
    </source>
</evidence>
<evidence type="ECO:0000256" key="4">
    <source>
        <dbReference type="SAM" id="Phobius"/>
    </source>
</evidence>
<feature type="transmembrane region" description="Helical" evidence="4">
    <location>
        <begin position="139"/>
        <end position="161"/>
    </location>
</feature>
<comment type="similarity">
    <text evidence="1">Belongs to the short-chain dehydrogenases/reductases (SDR) family.</text>
</comment>
<dbReference type="SUPFAM" id="SSF51735">
    <property type="entry name" value="NAD(P)-binding Rossmann-fold domains"/>
    <property type="match status" value="1"/>
</dbReference>
<proteinExistence type="inferred from homology"/>
<dbReference type="SMART" id="SM00822">
    <property type="entry name" value="PKS_KR"/>
    <property type="match status" value="1"/>
</dbReference>
<dbReference type="AlphaFoldDB" id="A0A0A2VZK5"/>
<keyword evidence="4" id="KW-1133">Transmembrane helix</keyword>
<name>A0A0A2VZK5_BEABA</name>
<dbReference type="PANTHER" id="PTHR42760">
    <property type="entry name" value="SHORT-CHAIN DEHYDROGENASES/REDUCTASES FAMILY MEMBER"/>
    <property type="match status" value="1"/>
</dbReference>
<dbReference type="NCBIfam" id="NF005681">
    <property type="entry name" value="PRK07478.1"/>
    <property type="match status" value="1"/>
</dbReference>
<dbReference type="InterPro" id="IPR057326">
    <property type="entry name" value="KR_dom"/>
</dbReference>
<dbReference type="GO" id="GO:0016616">
    <property type="term" value="F:oxidoreductase activity, acting on the CH-OH group of donors, NAD or NADP as acceptor"/>
    <property type="evidence" value="ECO:0007669"/>
    <property type="project" value="UniProtKB-ARBA"/>
</dbReference>
<dbReference type="InterPro" id="IPR002347">
    <property type="entry name" value="SDR_fam"/>
</dbReference>
<evidence type="ECO:0000259" key="5">
    <source>
        <dbReference type="SMART" id="SM00822"/>
    </source>
</evidence>
<keyword evidence="4" id="KW-0472">Membrane</keyword>
<keyword evidence="2" id="KW-0521">NADP</keyword>
<comment type="caution">
    <text evidence="6">The sequence shown here is derived from an EMBL/GenBank/DDBJ whole genome shotgun (WGS) entry which is preliminary data.</text>
</comment>
<evidence type="ECO:0000256" key="3">
    <source>
        <dbReference type="ARBA" id="ARBA00023002"/>
    </source>
</evidence>
<dbReference type="Gene3D" id="3.40.50.720">
    <property type="entry name" value="NAD(P)-binding Rossmann-like Domain"/>
    <property type="match status" value="1"/>
</dbReference>
<dbReference type="GO" id="GO:0006633">
    <property type="term" value="P:fatty acid biosynthetic process"/>
    <property type="evidence" value="ECO:0007669"/>
    <property type="project" value="TreeGrafter"/>
</dbReference>
<evidence type="ECO:0000313" key="6">
    <source>
        <dbReference type="EMBL" id="KGQ13083.1"/>
    </source>
</evidence>
<organism evidence="6 7">
    <name type="scientific">Beauveria bassiana D1-5</name>
    <dbReference type="NCBI Taxonomy" id="1245745"/>
    <lineage>
        <taxon>Eukaryota</taxon>
        <taxon>Fungi</taxon>
        <taxon>Dikarya</taxon>
        <taxon>Ascomycota</taxon>
        <taxon>Pezizomycotina</taxon>
        <taxon>Sordariomycetes</taxon>
        <taxon>Hypocreomycetidae</taxon>
        <taxon>Hypocreales</taxon>
        <taxon>Cordycipitaceae</taxon>
        <taxon>Beauveria</taxon>
    </lineage>
</organism>
<dbReference type="PRINTS" id="PR00081">
    <property type="entry name" value="GDHRDH"/>
</dbReference>
<dbReference type="GO" id="GO:0048038">
    <property type="term" value="F:quinone binding"/>
    <property type="evidence" value="ECO:0007669"/>
    <property type="project" value="TreeGrafter"/>
</dbReference>
<dbReference type="HOGENOM" id="CLU_010194_1_0_1"/>
<dbReference type="FunFam" id="3.40.50.720:FF:000084">
    <property type="entry name" value="Short-chain dehydrogenase reductase"/>
    <property type="match status" value="1"/>
</dbReference>